<dbReference type="AlphaFoldDB" id="A0A070A3W9"/>
<reference evidence="2 3" key="1">
    <citation type="submission" date="2014-02" db="EMBL/GenBank/DDBJ databases">
        <authorList>
            <person name="Chen C."/>
            <person name="Conrad T.A."/>
            <person name="Zhou Z."/>
            <person name="Lai Z."/>
            <person name="Zhong G."/>
        </authorList>
    </citation>
    <scope>NUCLEOTIDE SEQUENCE [LARGE SCALE GENOMIC DNA]</scope>
    <source>
        <strain evidence="2 3">Nigg3-28</strain>
    </source>
</reference>
<dbReference type="Proteomes" id="UP000260363">
    <property type="component" value="Chromosome"/>
</dbReference>
<dbReference type="EMBL" id="CP007217">
    <property type="protein sequence ID" value="AJR10558.1"/>
    <property type="molecule type" value="Genomic_DNA"/>
</dbReference>
<dbReference type="OMA" id="IMQTRSY"/>
<dbReference type="PATRIC" id="fig|83560.10.peg.496"/>
<dbReference type="KEGG" id="cmg:NC81_02430"/>
<dbReference type="KEGG" id="cmm:NC80_02415"/>
<accession>A0A070A3W9</accession>
<proteinExistence type="predicted"/>
<dbReference type="STRING" id="83560.NC80_02415"/>
<dbReference type="PROSITE" id="PS51658">
    <property type="entry name" value="BFN"/>
    <property type="match status" value="1"/>
</dbReference>
<dbReference type="GeneID" id="1245842"/>
<evidence type="ECO:0000313" key="3">
    <source>
        <dbReference type="Proteomes" id="UP000260363"/>
    </source>
</evidence>
<dbReference type="PANTHER" id="PTHR15160">
    <property type="entry name" value="VON HIPPEL-LINDAU PROTEIN"/>
    <property type="match status" value="1"/>
</dbReference>
<sequence length="147" mass="17007">MNIDREIIKDTSLILISFHKLVNFHNYAGIILGTEEKQFAIYGCASMDTSFKKSEDLWEEEHTRPLTHDILNFILTGFDISVARVVITDYKDNIFYSRLFLEQKRGDRLSILDIDARPSDSIPLAIKYQAPILCVKSIFDETIPYED</sequence>
<gene>
    <name evidence="2" type="ORF">BD36_02600</name>
</gene>
<feature type="domain" description="BFN" evidence="1">
    <location>
        <begin position="1"/>
        <end position="146"/>
    </location>
</feature>
<dbReference type="RefSeq" id="WP_010230570.1">
    <property type="nucleotide sequence ID" value="NZ_CP007217.1"/>
</dbReference>
<evidence type="ECO:0000259" key="1">
    <source>
        <dbReference type="PROSITE" id="PS51658"/>
    </source>
</evidence>
<dbReference type="KEGG" id="cmx:DNC_02435"/>
<dbReference type="GO" id="GO:0004518">
    <property type="term" value="F:nuclease activity"/>
    <property type="evidence" value="ECO:0007669"/>
    <property type="project" value="InterPro"/>
</dbReference>
<evidence type="ECO:0000313" key="2">
    <source>
        <dbReference type="EMBL" id="AJR10558.1"/>
    </source>
</evidence>
<dbReference type="Gene3D" id="3.10.690.10">
    <property type="entry name" value="Bifunctional nuclease domain"/>
    <property type="match status" value="1"/>
</dbReference>
<dbReference type="InterPro" id="IPR003729">
    <property type="entry name" value="Bi_nuclease_dom"/>
</dbReference>
<name>A0A070A3W9_CHLMR</name>
<dbReference type="SUPFAM" id="SSF103256">
    <property type="entry name" value="Hypothetical protein TM0160"/>
    <property type="match status" value="1"/>
</dbReference>
<dbReference type="InterPro" id="IPR036104">
    <property type="entry name" value="BFN_sf"/>
</dbReference>
<dbReference type="Pfam" id="PF02577">
    <property type="entry name" value="BFN_dom"/>
    <property type="match status" value="1"/>
</dbReference>
<protein>
    <recommendedName>
        <fullName evidence="1">BFN domain-containing protein</fullName>
    </recommendedName>
</protein>
<organism evidence="2 3">
    <name type="scientific">Chlamydia muridarum</name>
    <dbReference type="NCBI Taxonomy" id="83560"/>
    <lineage>
        <taxon>Bacteria</taxon>
        <taxon>Pseudomonadati</taxon>
        <taxon>Chlamydiota</taxon>
        <taxon>Chlamydiia</taxon>
        <taxon>Chlamydiales</taxon>
        <taxon>Chlamydiaceae</taxon>
        <taxon>Chlamydia/Chlamydophila group</taxon>
        <taxon>Chlamydia</taxon>
    </lineage>
</organism>
<dbReference type="PANTHER" id="PTHR15160:SF1">
    <property type="entry name" value="VON HIPPEL-LINDAU DISEASE TUMOR SUPPRESSOR"/>
    <property type="match status" value="1"/>
</dbReference>